<keyword evidence="4" id="KW-1185">Reference proteome</keyword>
<name>A0ABN1ZC98_9MICO</name>
<accession>A0ABN1ZC98</accession>
<gene>
    <name evidence="3" type="ORF">GCM10009627_15560</name>
</gene>
<evidence type="ECO:0000256" key="1">
    <source>
        <dbReference type="SAM" id="MobiDB-lite"/>
    </source>
</evidence>
<dbReference type="Pfam" id="PF05147">
    <property type="entry name" value="LANC_like"/>
    <property type="match status" value="1"/>
</dbReference>
<organism evidence="3 4">
    <name type="scientific">Curtobacterium herbarum</name>
    <dbReference type="NCBI Taxonomy" id="150122"/>
    <lineage>
        <taxon>Bacteria</taxon>
        <taxon>Bacillati</taxon>
        <taxon>Actinomycetota</taxon>
        <taxon>Actinomycetes</taxon>
        <taxon>Micrococcales</taxon>
        <taxon>Microbacteriaceae</taxon>
        <taxon>Curtobacterium</taxon>
    </lineage>
</organism>
<dbReference type="Proteomes" id="UP001501742">
    <property type="component" value="Unassembled WGS sequence"/>
</dbReference>
<proteinExistence type="predicted"/>
<evidence type="ECO:0000259" key="2">
    <source>
        <dbReference type="Pfam" id="PF13575"/>
    </source>
</evidence>
<dbReference type="EMBL" id="BAAAJX010000005">
    <property type="protein sequence ID" value="GAA1493210.1"/>
    <property type="molecule type" value="Genomic_DNA"/>
</dbReference>
<reference evidence="3 4" key="1">
    <citation type="journal article" date="2019" name="Int. J. Syst. Evol. Microbiol.">
        <title>The Global Catalogue of Microorganisms (GCM) 10K type strain sequencing project: providing services to taxonomists for standard genome sequencing and annotation.</title>
        <authorList>
            <consortium name="The Broad Institute Genomics Platform"/>
            <consortium name="The Broad Institute Genome Sequencing Center for Infectious Disease"/>
            <person name="Wu L."/>
            <person name="Ma J."/>
        </authorList>
    </citation>
    <scope>NUCLEOTIDE SEQUENCE [LARGE SCALE GENOMIC DNA]</scope>
    <source>
        <strain evidence="3 4">JCM 12140</strain>
    </source>
</reference>
<protein>
    <submittedName>
        <fullName evidence="3">Type 2 lanthipeptide synthetase LanM family protein</fullName>
    </submittedName>
</protein>
<feature type="region of interest" description="Disordered" evidence="1">
    <location>
        <begin position="1"/>
        <end position="21"/>
    </location>
</feature>
<evidence type="ECO:0000313" key="3">
    <source>
        <dbReference type="EMBL" id="GAA1493210.1"/>
    </source>
</evidence>
<feature type="compositionally biased region" description="Polar residues" evidence="1">
    <location>
        <begin position="1"/>
        <end position="16"/>
    </location>
</feature>
<dbReference type="Pfam" id="PF13575">
    <property type="entry name" value="DUF4135"/>
    <property type="match status" value="1"/>
</dbReference>
<feature type="domain" description="Lantibiotic biosynthesis protein dehydration" evidence="2">
    <location>
        <begin position="133"/>
        <end position="492"/>
    </location>
</feature>
<dbReference type="Gene3D" id="1.50.10.20">
    <property type="match status" value="1"/>
</dbReference>
<dbReference type="InterPro" id="IPR017146">
    <property type="entry name" value="Lanti_2_LanM"/>
</dbReference>
<sequence>MLTGKPSSHSQQTTDSGWRVRSRMTPPGIFVDADPVVDHETASGLYEDCYRLAKHFAGELLDRGAGSTPLLVEGVLATVGEELASGIAQTICVEINIARIAGVLVGDSAQKRYRSYFEGAVLPEYRKYLYSKYPVLHERITAVTSATAALFERIVAAAEADAAGLSEMFGTDIVPEVSHITPLGDPHDGGARACRVRFSDGHVAMYKPRSAAPELFMTRLTSLLSAGVQDLVRVATVLDRGTYHWSPWLEADKNTGFGRAHYTAAGAWIAFAYFTATRDLHRENLLPYQGCLVGIDLECILNSVPANNPGDNSLRTNQLSSVLTTGILPQRIASNADVEGVNIGAIGAIDGDVSGLFSMVVTDDCTDVVRVGRREGVTQDQRTADVASGVAANLDAVLDGFERCSADLRANLPELVSAMYEYDGHTRVVVRPTQVYFESQFKATHPRCLVDSGLARQTLGDQLHVVAPYGDDAFLQREVDALYRMQIPAYYCDPRDHSLPGPVGDIPLASGLATALERTAELRDWNANSHRHRDAIAKCIAAFGSAAQTEVGRYIDLHELLRDEDVDHSATLRLLDDVFGEIRESRAAVAPSAWMNVGRAMNNRWSVALSDHGLYGGVAGVYLAAAVHGAGSGSPQALKLAADLQADIIAVCTEDKVASVDSGAFGGIAGIAFAIGAGIQLGLMTETVGRSAINRIASMCLDKLSTDVEPDVIGGAAGCLLVFSELLRVGLVSRELGVVVCDASVEELLRRSRRDEGTEGLVWDNEWAKTWLGGASHGVAGVEWAAARYLSVAKTAERKAHASQLFVGAKRSQDALWDSAKQHWSDRRSAAVAGDPPMQAWCHGAEGIVLARFDYGAFDSESRRIDALRFVADLPVVTNTSLCHGMAGRMTALNVLLAGVGEQHSESVYPASLSDGMLAALVATLSGRRAVDATNLELWNEGLMTGRSGIALAISQRIVGTSDLSPLLLRLGTRP</sequence>
<dbReference type="InterPro" id="IPR025410">
    <property type="entry name" value="Lant_dehyd"/>
</dbReference>
<dbReference type="PRINTS" id="PR01950">
    <property type="entry name" value="LANCSUPER"/>
</dbReference>
<comment type="caution">
    <text evidence="3">The sequence shown here is derived from an EMBL/GenBank/DDBJ whole genome shotgun (WGS) entry which is preliminary data.</text>
</comment>
<dbReference type="SMART" id="SM01260">
    <property type="entry name" value="LANC_like"/>
    <property type="match status" value="1"/>
</dbReference>
<dbReference type="InterPro" id="IPR007822">
    <property type="entry name" value="LANC-like"/>
</dbReference>
<dbReference type="NCBIfam" id="TIGR03897">
    <property type="entry name" value="lanti_2_LanM"/>
    <property type="match status" value="1"/>
</dbReference>
<dbReference type="SUPFAM" id="SSF158745">
    <property type="entry name" value="LanC-like"/>
    <property type="match status" value="1"/>
</dbReference>
<dbReference type="RefSeq" id="WP_204610525.1">
    <property type="nucleotide sequence ID" value="NZ_BAAAJX010000005.1"/>
</dbReference>
<evidence type="ECO:0000313" key="4">
    <source>
        <dbReference type="Proteomes" id="UP001501742"/>
    </source>
</evidence>